<dbReference type="InterPro" id="IPR051791">
    <property type="entry name" value="Pra-immunoreactive"/>
</dbReference>
<dbReference type="Proteomes" id="UP000637628">
    <property type="component" value="Unassembled WGS sequence"/>
</dbReference>
<feature type="transmembrane region" description="Helical" evidence="7">
    <location>
        <begin position="117"/>
        <end position="150"/>
    </location>
</feature>
<evidence type="ECO:0000313" key="10">
    <source>
        <dbReference type="Proteomes" id="UP000637628"/>
    </source>
</evidence>
<accession>A0ABQ3Z7F5</accession>
<feature type="compositionally biased region" description="Pro residues" evidence="6">
    <location>
        <begin position="1"/>
        <end position="14"/>
    </location>
</feature>
<keyword evidence="4 7" id="KW-1133">Transmembrane helix</keyword>
<evidence type="ECO:0000256" key="3">
    <source>
        <dbReference type="ARBA" id="ARBA00022692"/>
    </source>
</evidence>
<name>A0ABQ3Z7F5_9ACTN</name>
<evidence type="ECO:0000256" key="7">
    <source>
        <dbReference type="SAM" id="Phobius"/>
    </source>
</evidence>
<feature type="domain" description="RDD" evidence="8">
    <location>
        <begin position="26"/>
        <end position="165"/>
    </location>
</feature>
<keyword evidence="5 7" id="KW-0472">Membrane</keyword>
<dbReference type="PANTHER" id="PTHR36115:SF4">
    <property type="entry name" value="MEMBRANE PROTEIN"/>
    <property type="match status" value="1"/>
</dbReference>
<dbReference type="EMBL" id="BOML01000057">
    <property type="protein sequence ID" value="GIE05771.1"/>
    <property type="molecule type" value="Genomic_DNA"/>
</dbReference>
<evidence type="ECO:0000256" key="4">
    <source>
        <dbReference type="ARBA" id="ARBA00022989"/>
    </source>
</evidence>
<sequence length="173" mass="18331">MSNPGPFPGPPGEPSPYSSPAVRPGELLDRFVARFIDGVIVGVVGVIINVFLGIISNSWFLTGFISAVLTAALYLGYFAYFESNRGQTIGKQVMKLKTVGPDHVSNPTMEQAIRRNIYMGFGIAGVIPIVGGLIGGLASLAAVILIAVGINSDPQRQHWFDKFAGGTQVLKIG</sequence>
<evidence type="ECO:0000256" key="1">
    <source>
        <dbReference type="ARBA" id="ARBA00004651"/>
    </source>
</evidence>
<evidence type="ECO:0000313" key="9">
    <source>
        <dbReference type="EMBL" id="GIE05771.1"/>
    </source>
</evidence>
<feature type="transmembrane region" description="Helical" evidence="7">
    <location>
        <begin position="59"/>
        <end position="80"/>
    </location>
</feature>
<comment type="caution">
    <text evidence="9">The sequence shown here is derived from an EMBL/GenBank/DDBJ whole genome shotgun (WGS) entry which is preliminary data.</text>
</comment>
<keyword evidence="10" id="KW-1185">Reference proteome</keyword>
<dbReference type="PANTHER" id="PTHR36115">
    <property type="entry name" value="PROLINE-RICH ANTIGEN HOMOLOG-RELATED"/>
    <property type="match status" value="1"/>
</dbReference>
<protein>
    <submittedName>
        <fullName evidence="9">RDD family protein</fullName>
    </submittedName>
</protein>
<feature type="region of interest" description="Disordered" evidence="6">
    <location>
        <begin position="1"/>
        <end position="20"/>
    </location>
</feature>
<gene>
    <name evidence="9" type="ORF">Adu01nite_71210</name>
</gene>
<reference evidence="9 10" key="1">
    <citation type="submission" date="2021-01" db="EMBL/GenBank/DDBJ databases">
        <title>Whole genome shotgun sequence of Actinoplanes durhamensis NBRC 14914.</title>
        <authorList>
            <person name="Komaki H."/>
            <person name="Tamura T."/>
        </authorList>
    </citation>
    <scope>NUCLEOTIDE SEQUENCE [LARGE SCALE GENOMIC DNA]</scope>
    <source>
        <strain evidence="9 10">NBRC 14914</strain>
    </source>
</reference>
<keyword evidence="2" id="KW-1003">Cell membrane</keyword>
<dbReference type="Pfam" id="PF06271">
    <property type="entry name" value="RDD"/>
    <property type="match status" value="1"/>
</dbReference>
<organism evidence="9 10">
    <name type="scientific">Paractinoplanes durhamensis</name>
    <dbReference type="NCBI Taxonomy" id="113563"/>
    <lineage>
        <taxon>Bacteria</taxon>
        <taxon>Bacillati</taxon>
        <taxon>Actinomycetota</taxon>
        <taxon>Actinomycetes</taxon>
        <taxon>Micromonosporales</taxon>
        <taxon>Micromonosporaceae</taxon>
        <taxon>Paractinoplanes</taxon>
    </lineage>
</organism>
<keyword evidence="3 7" id="KW-0812">Transmembrane</keyword>
<dbReference type="InterPro" id="IPR010432">
    <property type="entry name" value="RDD"/>
</dbReference>
<evidence type="ECO:0000256" key="2">
    <source>
        <dbReference type="ARBA" id="ARBA00022475"/>
    </source>
</evidence>
<proteinExistence type="predicted"/>
<dbReference type="RefSeq" id="WP_203733641.1">
    <property type="nucleotide sequence ID" value="NZ_BAAATX010000009.1"/>
</dbReference>
<feature type="transmembrane region" description="Helical" evidence="7">
    <location>
        <begin position="31"/>
        <end position="52"/>
    </location>
</feature>
<comment type="subcellular location">
    <subcellularLocation>
        <location evidence="1">Cell membrane</location>
        <topology evidence="1">Multi-pass membrane protein</topology>
    </subcellularLocation>
</comment>
<evidence type="ECO:0000256" key="6">
    <source>
        <dbReference type="SAM" id="MobiDB-lite"/>
    </source>
</evidence>
<evidence type="ECO:0000256" key="5">
    <source>
        <dbReference type="ARBA" id="ARBA00023136"/>
    </source>
</evidence>
<evidence type="ECO:0000259" key="8">
    <source>
        <dbReference type="Pfam" id="PF06271"/>
    </source>
</evidence>